<dbReference type="InterPro" id="IPR046633">
    <property type="entry name" value="DUF6745"/>
</dbReference>
<dbReference type="STRING" id="395961.Cyan7425_2797"/>
<evidence type="ECO:0000313" key="2">
    <source>
        <dbReference type="EMBL" id="ACL45143.1"/>
    </source>
</evidence>
<name>B8HKF2_CYAP4</name>
<dbReference type="KEGG" id="cyn:Cyan7425_2797"/>
<dbReference type="EMBL" id="CP001344">
    <property type="protein sequence ID" value="ACL45143.1"/>
    <property type="molecule type" value="Genomic_DNA"/>
</dbReference>
<dbReference type="HOGENOM" id="CLU_054754_0_0_3"/>
<accession>B8HKF2</accession>
<dbReference type="AlphaFoldDB" id="B8HKF2"/>
<protein>
    <recommendedName>
        <fullName evidence="1">DUF6745 domain-containing protein</fullName>
    </recommendedName>
</protein>
<reference evidence="2" key="1">
    <citation type="submission" date="2009-01" db="EMBL/GenBank/DDBJ databases">
        <title>Complete sequence of chromosome Cyanothece sp. PCC 7425.</title>
        <authorList>
            <consortium name="US DOE Joint Genome Institute"/>
            <person name="Lucas S."/>
            <person name="Copeland A."/>
            <person name="Lapidus A."/>
            <person name="Glavina del Rio T."/>
            <person name="Dalin E."/>
            <person name="Tice H."/>
            <person name="Bruce D."/>
            <person name="Goodwin L."/>
            <person name="Pitluck S."/>
            <person name="Sims D."/>
            <person name="Meineke L."/>
            <person name="Brettin T."/>
            <person name="Detter J.C."/>
            <person name="Han C."/>
            <person name="Larimer F."/>
            <person name="Land M."/>
            <person name="Hauser L."/>
            <person name="Kyrpides N."/>
            <person name="Ovchinnikova G."/>
            <person name="Liberton M."/>
            <person name="Stoeckel J."/>
            <person name="Banerjee A."/>
            <person name="Singh A."/>
            <person name="Page L."/>
            <person name="Sato H."/>
            <person name="Zhao L."/>
            <person name="Sherman L."/>
            <person name="Pakrasi H."/>
            <person name="Richardson P."/>
        </authorList>
    </citation>
    <scope>NUCLEOTIDE SEQUENCE</scope>
    <source>
        <strain evidence="2">PCC 7425</strain>
    </source>
</reference>
<evidence type="ECO:0000259" key="1">
    <source>
        <dbReference type="Pfam" id="PF20530"/>
    </source>
</evidence>
<dbReference type="Pfam" id="PF20530">
    <property type="entry name" value="DUF6745"/>
    <property type="match status" value="1"/>
</dbReference>
<dbReference type="OrthoDB" id="489446at2"/>
<proteinExistence type="predicted"/>
<gene>
    <name evidence="2" type="ordered locus">Cyan7425_2797</name>
</gene>
<feature type="domain" description="DUF6745" evidence="1">
    <location>
        <begin position="199"/>
        <end position="256"/>
    </location>
</feature>
<sequence>MINSLTPDQEAALPHYRQKWQPYALSTQPLDREQAIAAIQAAYATIDRRAPEIQFFPSPYAALKSIAPQADAFEQMNYEVGKLLEQKIAHFLWKQLDTQLEKGLRHSLSTQLCWPHALRLWPHLWDQLETCEDLGELRELRQWMDTEPLGDLDGMEWSLSASLFDFCFAVLGCEDGQAAVDTRRFSFSGQKPSFPSRWQVYQSIAQHCAWFFPVEGLCLVSDRPRFLAWDQDYRLHAEEQPAVVFADGFSIHVHHGKTYF</sequence>
<organism evidence="2">
    <name type="scientific">Cyanothece sp. (strain PCC 7425 / ATCC 29141)</name>
    <dbReference type="NCBI Taxonomy" id="395961"/>
    <lineage>
        <taxon>Bacteria</taxon>
        <taxon>Bacillati</taxon>
        <taxon>Cyanobacteriota</taxon>
        <taxon>Cyanophyceae</taxon>
        <taxon>Gomontiellales</taxon>
        <taxon>Cyanothecaceae</taxon>
        <taxon>Cyanothece</taxon>
    </lineage>
</organism>
<dbReference type="eggNOG" id="COG4886">
    <property type="taxonomic scope" value="Bacteria"/>
</dbReference>